<evidence type="ECO:0000259" key="7">
    <source>
        <dbReference type="PROSITE" id="PS50109"/>
    </source>
</evidence>
<dbReference type="Pfam" id="PF02518">
    <property type="entry name" value="HATPase_c"/>
    <property type="match status" value="1"/>
</dbReference>
<dbReference type="CDD" id="cd00156">
    <property type="entry name" value="REC"/>
    <property type="match status" value="1"/>
</dbReference>
<dbReference type="GO" id="GO:0007234">
    <property type="term" value="P:osmosensory signaling via phosphorelay pathway"/>
    <property type="evidence" value="ECO:0007669"/>
    <property type="project" value="TreeGrafter"/>
</dbReference>
<protein>
    <recommendedName>
        <fullName evidence="2">histidine kinase</fullName>
        <ecNumber evidence="2">2.7.13.3</ecNumber>
    </recommendedName>
</protein>
<dbReference type="InterPro" id="IPR003661">
    <property type="entry name" value="HisK_dim/P_dom"/>
</dbReference>
<dbReference type="PANTHER" id="PTHR42878">
    <property type="entry name" value="TWO-COMPONENT HISTIDINE KINASE"/>
    <property type="match status" value="1"/>
</dbReference>
<dbReference type="STRING" id="1217970.SAMN05444002_3306"/>
<keyword evidence="3 6" id="KW-0597">Phosphoprotein</keyword>
<reference evidence="10" key="1">
    <citation type="submission" date="2016-11" db="EMBL/GenBank/DDBJ databases">
        <authorList>
            <person name="Varghese N."/>
            <person name="Submissions S."/>
        </authorList>
    </citation>
    <scope>NUCLEOTIDE SEQUENCE [LARGE SCALE GENOMIC DNA]</scope>
    <source>
        <strain evidence="10">DSM 29440</strain>
    </source>
</reference>
<dbReference type="InterPro" id="IPR005467">
    <property type="entry name" value="His_kinase_dom"/>
</dbReference>
<evidence type="ECO:0000313" key="9">
    <source>
        <dbReference type="EMBL" id="SIO18165.1"/>
    </source>
</evidence>
<dbReference type="InterPro" id="IPR036890">
    <property type="entry name" value="HATPase_C_sf"/>
</dbReference>
<evidence type="ECO:0000313" key="10">
    <source>
        <dbReference type="Proteomes" id="UP000184932"/>
    </source>
</evidence>
<dbReference type="Pfam" id="PF00072">
    <property type="entry name" value="Response_reg"/>
    <property type="match status" value="1"/>
</dbReference>
<dbReference type="CDD" id="cd00082">
    <property type="entry name" value="HisKA"/>
    <property type="match status" value="1"/>
</dbReference>
<evidence type="ECO:0000256" key="3">
    <source>
        <dbReference type="ARBA" id="ARBA00022553"/>
    </source>
</evidence>
<dbReference type="InterPro" id="IPR001789">
    <property type="entry name" value="Sig_transdc_resp-reg_receiver"/>
</dbReference>
<dbReference type="InterPro" id="IPR003594">
    <property type="entry name" value="HATPase_dom"/>
</dbReference>
<dbReference type="Proteomes" id="UP000184932">
    <property type="component" value="Unassembled WGS sequence"/>
</dbReference>
<proteinExistence type="predicted"/>
<feature type="modified residue" description="4-aspartylphosphate" evidence="6">
    <location>
        <position position="54"/>
    </location>
</feature>
<dbReference type="PRINTS" id="PR00344">
    <property type="entry name" value="BCTRLSENSOR"/>
</dbReference>
<dbReference type="Gene3D" id="1.10.287.130">
    <property type="match status" value="1"/>
</dbReference>
<dbReference type="AlphaFoldDB" id="A0A1N6HEX8"/>
<dbReference type="GO" id="GO:0000155">
    <property type="term" value="F:phosphorelay sensor kinase activity"/>
    <property type="evidence" value="ECO:0007669"/>
    <property type="project" value="InterPro"/>
</dbReference>
<dbReference type="RefSeq" id="WP_074257221.1">
    <property type="nucleotide sequence ID" value="NZ_FSRL01000001.1"/>
</dbReference>
<evidence type="ECO:0000256" key="5">
    <source>
        <dbReference type="ARBA" id="ARBA00022777"/>
    </source>
</evidence>
<feature type="domain" description="Response regulatory" evidence="8">
    <location>
        <begin position="4"/>
        <end position="119"/>
    </location>
</feature>
<keyword evidence="10" id="KW-1185">Reference proteome</keyword>
<evidence type="ECO:0000256" key="6">
    <source>
        <dbReference type="PROSITE-ProRule" id="PRU00169"/>
    </source>
</evidence>
<keyword evidence="5" id="KW-0418">Kinase</keyword>
<dbReference type="InterPro" id="IPR050351">
    <property type="entry name" value="BphY/WalK/GraS-like"/>
</dbReference>
<feature type="domain" description="Histidine kinase" evidence="7">
    <location>
        <begin position="142"/>
        <end position="354"/>
    </location>
</feature>
<keyword evidence="4" id="KW-0808">Transferase</keyword>
<dbReference type="PANTHER" id="PTHR42878:SF15">
    <property type="entry name" value="BACTERIOPHYTOCHROME"/>
    <property type="match status" value="1"/>
</dbReference>
<dbReference type="PROSITE" id="PS50109">
    <property type="entry name" value="HIS_KIN"/>
    <property type="match status" value="1"/>
</dbReference>
<evidence type="ECO:0000256" key="4">
    <source>
        <dbReference type="ARBA" id="ARBA00022679"/>
    </source>
</evidence>
<dbReference type="Gene3D" id="3.40.50.2300">
    <property type="match status" value="1"/>
</dbReference>
<dbReference type="Gene3D" id="3.30.565.10">
    <property type="entry name" value="Histidine kinase-like ATPase, C-terminal domain"/>
    <property type="match status" value="1"/>
</dbReference>
<dbReference type="SUPFAM" id="SSF55874">
    <property type="entry name" value="ATPase domain of HSP90 chaperone/DNA topoisomerase II/histidine kinase"/>
    <property type="match status" value="1"/>
</dbReference>
<evidence type="ECO:0000256" key="1">
    <source>
        <dbReference type="ARBA" id="ARBA00000085"/>
    </source>
</evidence>
<dbReference type="SMART" id="SM00448">
    <property type="entry name" value="REC"/>
    <property type="match status" value="1"/>
</dbReference>
<dbReference type="OrthoDB" id="9760752at2"/>
<dbReference type="InterPro" id="IPR004358">
    <property type="entry name" value="Sig_transdc_His_kin-like_C"/>
</dbReference>
<dbReference type="SUPFAM" id="SSF52172">
    <property type="entry name" value="CheY-like"/>
    <property type="match status" value="1"/>
</dbReference>
<dbReference type="EMBL" id="FSRL01000001">
    <property type="protein sequence ID" value="SIO18165.1"/>
    <property type="molecule type" value="Genomic_DNA"/>
</dbReference>
<name>A0A1N6HEX8_9RHOB</name>
<evidence type="ECO:0000256" key="2">
    <source>
        <dbReference type="ARBA" id="ARBA00012438"/>
    </source>
</evidence>
<comment type="catalytic activity">
    <reaction evidence="1">
        <text>ATP + protein L-histidine = ADP + protein N-phospho-L-histidine.</text>
        <dbReference type="EC" id="2.7.13.3"/>
    </reaction>
</comment>
<dbReference type="InterPro" id="IPR011006">
    <property type="entry name" value="CheY-like_superfamily"/>
</dbReference>
<dbReference type="GO" id="GO:0000156">
    <property type="term" value="F:phosphorelay response regulator activity"/>
    <property type="evidence" value="ECO:0007669"/>
    <property type="project" value="TreeGrafter"/>
</dbReference>
<organism evidence="9 10">
    <name type="scientific">Vannielia litorea</name>
    <dbReference type="NCBI Taxonomy" id="1217970"/>
    <lineage>
        <taxon>Bacteria</taxon>
        <taxon>Pseudomonadati</taxon>
        <taxon>Pseudomonadota</taxon>
        <taxon>Alphaproteobacteria</taxon>
        <taxon>Rhodobacterales</taxon>
        <taxon>Paracoccaceae</taxon>
        <taxon>Vannielia</taxon>
    </lineage>
</organism>
<dbReference type="PROSITE" id="PS50110">
    <property type="entry name" value="RESPONSE_REGULATORY"/>
    <property type="match status" value="1"/>
</dbReference>
<dbReference type="SMART" id="SM00387">
    <property type="entry name" value="HATPase_c"/>
    <property type="match status" value="1"/>
</dbReference>
<accession>A0A1N6HEX8</accession>
<dbReference type="GO" id="GO:0030295">
    <property type="term" value="F:protein kinase activator activity"/>
    <property type="evidence" value="ECO:0007669"/>
    <property type="project" value="TreeGrafter"/>
</dbReference>
<gene>
    <name evidence="9" type="ORF">SAMN05444002_3306</name>
</gene>
<evidence type="ECO:0000259" key="8">
    <source>
        <dbReference type="PROSITE" id="PS50110"/>
    </source>
</evidence>
<dbReference type="EC" id="2.7.13.3" evidence="2"/>
<sequence>MALRVLVIDDDAGDRKLVRRLIGQRDGDTEVQEAASGAEATASDMPEPDMIFLDYLLPDGKGVEFIAPLAQRWPRAAICMMTGQGDEEIAKESIRRGAIDYLPKRNISAPALGRVIETGCKLARMRWQIDEQRDDLSVFSEVLVHDLKAPIRSMRFLVDKLNEDLAEGRDTDVQRDVQLIGKSADRLNDLVISLAGHVHFDRECVAEEITAAVLIEDASQSLLAEIERTGARICAQGDARLTCHAPQIVQLLQNLIGNAIKYAGANPPRVTIRCTEEAEAVQLSVADRGIGVPPEYRQTIFEPFKRLPVAAAIPGTGLGLATCRKIVERHGGRIWCDDSVTEGTIIHVRLPRRTQGLARSA</sequence>